<reference evidence="2" key="1">
    <citation type="submission" date="2016-05" db="EMBL/GenBank/DDBJ databases">
        <title>Draft genome sequences of four strains of Ehrlichia ruminantium, a tick-borne pathogen of ruminants, isolated from Zimbabwe, The Gambia and Ghana.</title>
        <authorList>
            <person name="Nakao R."/>
            <person name="Jongejan F."/>
            <person name="Sugimoto C."/>
        </authorList>
    </citation>
    <scope>NUCLEOTIDE SEQUENCE [LARGE SCALE GENOMIC DNA]</scope>
    <source>
        <strain evidence="2">Kerr Seringe</strain>
    </source>
</reference>
<dbReference type="RefSeq" id="WP_065432360.1">
    <property type="nucleotide sequence ID" value="NZ_BDDL01000019.1"/>
</dbReference>
<evidence type="ECO:0000313" key="1">
    <source>
        <dbReference type="EMBL" id="GAT76953.1"/>
    </source>
</evidence>
<gene>
    <name evidence="1" type="ORF">EHRUM2_01550</name>
</gene>
<dbReference type="Proteomes" id="UP000092677">
    <property type="component" value="Unassembled WGS sequence"/>
</dbReference>
<proteinExistence type="predicted"/>
<organism evidence="1 2">
    <name type="scientific">Ehrlichia ruminantium</name>
    <name type="common">heartwater rickettsia</name>
    <name type="synonym">Cowdria ruminantium</name>
    <dbReference type="NCBI Taxonomy" id="779"/>
    <lineage>
        <taxon>Bacteria</taxon>
        <taxon>Pseudomonadati</taxon>
        <taxon>Pseudomonadota</taxon>
        <taxon>Alphaproteobacteria</taxon>
        <taxon>Rickettsiales</taxon>
        <taxon>Anaplasmataceae</taxon>
        <taxon>Ehrlichia</taxon>
    </lineage>
</organism>
<accession>A0A161MNP6</accession>
<dbReference type="AlphaFoldDB" id="A0A161MNP6"/>
<name>A0A161MNP6_EHRRU</name>
<protein>
    <submittedName>
        <fullName evidence="1">Uncharacterized protein</fullName>
    </submittedName>
</protein>
<comment type="caution">
    <text evidence="1">The sequence shown here is derived from an EMBL/GenBank/DDBJ whole genome shotgun (WGS) entry which is preliminary data.</text>
</comment>
<dbReference type="EMBL" id="BDDL01000019">
    <property type="protein sequence ID" value="GAT76953.1"/>
    <property type="molecule type" value="Genomic_DNA"/>
</dbReference>
<evidence type="ECO:0000313" key="2">
    <source>
        <dbReference type="Proteomes" id="UP000092677"/>
    </source>
</evidence>
<sequence length="565" mass="66476">MKENIELPIQKNFLLNLEVGKKLNSFCNHNIYQAIVRNDNNTEIIMPSKNYFFVGNKFYIPYNNYVNDEYMEIPDEYRYIKIDRIQGINSKNTEEPYLLVICNEYGKEYSYNYHPFYIQPENIIEKSKEINLEKYYKIQQEYNNIPLFKITPESHNHNIPIKCAVITELHNTNKQFAKLSPESLQYKHYHSTTNDKFIFSYSDITKHKINKDGSIKLHNIKNDITQKIIEDNPIFLIVHNGNFFFTDKKHDGELIDDYNTAVKILRYTNFYINPHSDYSNDIDMNKQFIFKIVKGNLDTNTNKNIVNVELKDKQISLIPKDNNTHLFFDGDNSFQYCNNVREVNREDAPISGFTKHFFNTVDEILDSHNIYLSIEENKNYHTKTFFSDQAGNPIFDLSNTTLTKHISSFFHMDNTQNNIQINYTKSLANTTIDNLKPDNELQDEKQLIPQKNPKDNNLSITNQDSIIHSTGDTLPNITYFPIKKEKVVIGDDIGDGKYKISFNLAYDEMLDFYKTIQKTYNYDYTLSAFNNVIKYYGVQTPHENNVYINKHGHIFIDNLDFGLLQ</sequence>